<dbReference type="eggNOG" id="ENOG5030WR6">
    <property type="taxonomic scope" value="Bacteria"/>
</dbReference>
<dbReference type="EMBL" id="AFBN01000096">
    <property type="protein sequence ID" value="EGF52125.1"/>
    <property type="molecule type" value="Genomic_DNA"/>
</dbReference>
<dbReference type="AlphaFoldDB" id="F3PX46"/>
<sequence>MKAEDKSKLVEVFKGAPWEAELVKTQLASNNIDSMTKDSLLVNIVLPPTAIDIAVLVREEDYEAAMEVVREREKNKDGD</sequence>
<dbReference type="HOGENOM" id="CLU_2614480_0_0_10"/>
<comment type="caution">
    <text evidence="2">The sequence shown here is derived from an EMBL/GenBank/DDBJ whole genome shotgun (WGS) entry which is preliminary data.</text>
</comment>
<organism evidence="2 3">
    <name type="scientific">Bacteroides fluxus YIT 12057</name>
    <dbReference type="NCBI Taxonomy" id="763034"/>
    <lineage>
        <taxon>Bacteria</taxon>
        <taxon>Pseudomonadati</taxon>
        <taxon>Bacteroidota</taxon>
        <taxon>Bacteroidia</taxon>
        <taxon>Bacteroidales</taxon>
        <taxon>Bacteroidaceae</taxon>
        <taxon>Bacteroides</taxon>
    </lineage>
</organism>
<name>F3PX46_9BACE</name>
<proteinExistence type="predicted"/>
<dbReference type="NCBIfam" id="NF040569">
    <property type="entry name" value="DUF2007_rel"/>
    <property type="match status" value="1"/>
</dbReference>
<dbReference type="STRING" id="763034.HMPREF9446_03334"/>
<evidence type="ECO:0000313" key="3">
    <source>
        <dbReference type="Proteomes" id="UP000003416"/>
    </source>
</evidence>
<keyword evidence="3" id="KW-1185">Reference proteome</keyword>
<dbReference type="InterPro" id="IPR011322">
    <property type="entry name" value="N-reg_PII-like_a/b"/>
</dbReference>
<evidence type="ECO:0000313" key="2">
    <source>
        <dbReference type="EMBL" id="EGF52125.1"/>
    </source>
</evidence>
<dbReference type="Pfam" id="PF09413">
    <property type="entry name" value="DUF2007"/>
    <property type="match status" value="1"/>
</dbReference>
<dbReference type="Proteomes" id="UP000003416">
    <property type="component" value="Unassembled WGS sequence"/>
</dbReference>
<dbReference type="SUPFAM" id="SSF54913">
    <property type="entry name" value="GlnB-like"/>
    <property type="match status" value="1"/>
</dbReference>
<reference evidence="2 3" key="1">
    <citation type="submission" date="2011-02" db="EMBL/GenBank/DDBJ databases">
        <authorList>
            <person name="Weinstock G."/>
            <person name="Sodergren E."/>
            <person name="Clifton S."/>
            <person name="Fulton L."/>
            <person name="Fulton B."/>
            <person name="Courtney L."/>
            <person name="Fronick C."/>
            <person name="Harrison M."/>
            <person name="Strong C."/>
            <person name="Farmer C."/>
            <person name="Delahaunty K."/>
            <person name="Markovic C."/>
            <person name="Hall O."/>
            <person name="Minx P."/>
            <person name="Tomlinson C."/>
            <person name="Mitreva M."/>
            <person name="Hou S."/>
            <person name="Chen J."/>
            <person name="Wollam A."/>
            <person name="Pepin K.H."/>
            <person name="Johnson M."/>
            <person name="Bhonagiri V."/>
            <person name="Zhang X."/>
            <person name="Suruliraj S."/>
            <person name="Warren W."/>
            <person name="Chinwalla A."/>
            <person name="Mardis E.R."/>
            <person name="Wilson R.K."/>
        </authorList>
    </citation>
    <scope>NUCLEOTIDE SEQUENCE [LARGE SCALE GENOMIC DNA]</scope>
    <source>
        <strain evidence="2 3">YIT 12057</strain>
    </source>
</reference>
<gene>
    <name evidence="2" type="ORF">HMPREF9446_03334</name>
</gene>
<protein>
    <recommendedName>
        <fullName evidence="1">DUF2007 domain-containing protein</fullName>
    </recommendedName>
</protein>
<accession>F3PX46</accession>
<dbReference type="RefSeq" id="WP_009126553.1">
    <property type="nucleotide sequence ID" value="NZ_GL882689.1"/>
</dbReference>
<evidence type="ECO:0000259" key="1">
    <source>
        <dbReference type="Pfam" id="PF09413"/>
    </source>
</evidence>
<dbReference type="InterPro" id="IPR018551">
    <property type="entry name" value="DUF2007"/>
</dbReference>
<feature type="domain" description="DUF2007" evidence="1">
    <location>
        <begin position="11"/>
        <end position="72"/>
    </location>
</feature>
<dbReference type="GeneID" id="86050727"/>